<feature type="chain" id="PRO_5040833588" evidence="2">
    <location>
        <begin position="26"/>
        <end position="289"/>
    </location>
</feature>
<comment type="caution">
    <text evidence="4">The sequence shown here is derived from an EMBL/GenBank/DDBJ whole genome shotgun (WGS) entry which is preliminary data.</text>
</comment>
<dbReference type="PANTHER" id="PTHR35936:SF35">
    <property type="entry name" value="L-CYSTINE-BINDING PROTEIN TCYJ"/>
    <property type="match status" value="1"/>
</dbReference>
<reference evidence="4" key="1">
    <citation type="submission" date="2022-11" db="EMBL/GenBank/DDBJ databases">
        <title>Biodiversity and phylogenetic relationships of bacteria.</title>
        <authorList>
            <person name="Machado R.A.R."/>
            <person name="Bhat A."/>
            <person name="Loulou A."/>
            <person name="Kallel S."/>
        </authorList>
    </citation>
    <scope>NUCLEOTIDE SEQUENCE</scope>
    <source>
        <strain evidence="4">K-TC2</strain>
    </source>
</reference>
<feature type="signal peptide" evidence="2">
    <location>
        <begin position="1"/>
        <end position="25"/>
    </location>
</feature>
<dbReference type="Gene3D" id="3.40.190.10">
    <property type="entry name" value="Periplasmic binding protein-like II"/>
    <property type="match status" value="2"/>
</dbReference>
<accession>A0A9X3E7Y4</accession>
<dbReference type="PANTHER" id="PTHR35936">
    <property type="entry name" value="MEMBRANE-BOUND LYTIC MUREIN TRANSGLYCOSYLASE F"/>
    <property type="match status" value="1"/>
</dbReference>
<protein>
    <submittedName>
        <fullName evidence="4">Transporter substrate-binding domain-containing protein</fullName>
    </submittedName>
</protein>
<evidence type="ECO:0000313" key="5">
    <source>
        <dbReference type="Proteomes" id="UP001144805"/>
    </source>
</evidence>
<dbReference type="AlphaFoldDB" id="A0A9X3E7Y4"/>
<feature type="domain" description="Solute-binding protein family 3/N-terminal" evidence="3">
    <location>
        <begin position="59"/>
        <end position="287"/>
    </location>
</feature>
<dbReference type="RefSeq" id="WP_266337305.1">
    <property type="nucleotide sequence ID" value="NZ_JAPKNK010000001.1"/>
</dbReference>
<evidence type="ECO:0000259" key="3">
    <source>
        <dbReference type="SMART" id="SM00062"/>
    </source>
</evidence>
<proteinExistence type="predicted"/>
<dbReference type="SMART" id="SM00062">
    <property type="entry name" value="PBPb"/>
    <property type="match status" value="1"/>
</dbReference>
<dbReference type="Proteomes" id="UP001144805">
    <property type="component" value="Unassembled WGS sequence"/>
</dbReference>
<keyword evidence="1 2" id="KW-0732">Signal</keyword>
<sequence>MASFAILASIVAMAAAAGCVGPATAQNAPEARPSEGVVIPDLWDPNRRLDKPATTALTGIRFTTTDDFPPFNFTGPDGKLTGFNVDLARAICRELSVPCTIQARPWDGLIDTVAAGRVDAALAGIAITPESRAKLEFSDVYLRPVARFVGRKSAPAARLNTDGLAGRKIAVAKGSSHEAYLAAFFPASTRIAVETPGAAADALKAGSVDLVFGDGVQLAFWLQSEAASGCCDFIGGPYVEPHFFGQGLSIALPPKRDDLRLALNWALDSLYDKGVFAELYLRYFPVGYF</sequence>
<evidence type="ECO:0000256" key="2">
    <source>
        <dbReference type="SAM" id="SignalP"/>
    </source>
</evidence>
<dbReference type="InterPro" id="IPR001638">
    <property type="entry name" value="Solute-binding_3/MltF_N"/>
</dbReference>
<name>A0A9X3E7Y4_9HYPH</name>
<keyword evidence="5" id="KW-1185">Reference proteome</keyword>
<organism evidence="4 5">
    <name type="scientific">Kaistia nematophila</name>
    <dbReference type="NCBI Taxonomy" id="2994654"/>
    <lineage>
        <taxon>Bacteria</taxon>
        <taxon>Pseudomonadati</taxon>
        <taxon>Pseudomonadota</taxon>
        <taxon>Alphaproteobacteria</taxon>
        <taxon>Hyphomicrobiales</taxon>
        <taxon>Kaistiaceae</taxon>
        <taxon>Kaistia</taxon>
    </lineage>
</organism>
<gene>
    <name evidence="4" type="ORF">OSH07_04050</name>
</gene>
<dbReference type="EMBL" id="JAPKNK010000001">
    <property type="protein sequence ID" value="MCX5568360.1"/>
    <property type="molecule type" value="Genomic_DNA"/>
</dbReference>
<dbReference type="Pfam" id="PF00497">
    <property type="entry name" value="SBP_bac_3"/>
    <property type="match status" value="1"/>
</dbReference>
<evidence type="ECO:0000256" key="1">
    <source>
        <dbReference type="ARBA" id="ARBA00022729"/>
    </source>
</evidence>
<dbReference type="SUPFAM" id="SSF53850">
    <property type="entry name" value="Periplasmic binding protein-like II"/>
    <property type="match status" value="1"/>
</dbReference>
<evidence type="ECO:0000313" key="4">
    <source>
        <dbReference type="EMBL" id="MCX5568360.1"/>
    </source>
</evidence>